<proteinExistence type="predicted"/>
<dbReference type="STRING" id="909613.UO65_3541"/>
<evidence type="ECO:0000313" key="3">
    <source>
        <dbReference type="Proteomes" id="UP000019277"/>
    </source>
</evidence>
<dbReference type="eggNOG" id="COG1469">
    <property type="taxonomic scope" value="Bacteria"/>
</dbReference>
<dbReference type="Pfam" id="PF02649">
    <property type="entry name" value="GCHY-1"/>
    <property type="match status" value="1"/>
</dbReference>
<reference evidence="2 3" key="1">
    <citation type="journal article" date="2014" name="Genome Announc.">
        <title>Draft Genome Sequence of the Antitrypanosomally Active Sponge-Associated Bacterium Actinokineospora sp. Strain EG49.</title>
        <authorList>
            <person name="Harjes J."/>
            <person name="Ryu T."/>
            <person name="Abdelmohsen U.R."/>
            <person name="Moitinho-Silva L."/>
            <person name="Horn H."/>
            <person name="Ravasi T."/>
            <person name="Hentschel U."/>
        </authorList>
    </citation>
    <scope>NUCLEOTIDE SEQUENCE [LARGE SCALE GENOMIC DNA]</scope>
    <source>
        <strain evidence="2 3">EG49</strain>
    </source>
</reference>
<dbReference type="EC" id="3.5.4.16" evidence="2"/>
<dbReference type="PATRIC" id="fig|909613.9.peg.3541"/>
<dbReference type="EMBL" id="AYXG01000127">
    <property type="protein sequence ID" value="EWC61175.1"/>
    <property type="molecule type" value="Genomic_DNA"/>
</dbReference>
<gene>
    <name evidence="2" type="ORF">UO65_3541</name>
</gene>
<dbReference type="PANTHER" id="PTHR36445">
    <property type="entry name" value="GTP CYCLOHYDROLASE MPTA"/>
    <property type="match status" value="1"/>
</dbReference>
<accession>W7IJZ9</accession>
<dbReference type="InterPro" id="IPR003801">
    <property type="entry name" value="GTP_cyclohydrolase_FolE2/MptA"/>
</dbReference>
<name>W7IJZ9_9PSEU</name>
<keyword evidence="1 2" id="KW-0378">Hydrolase</keyword>
<dbReference type="AlphaFoldDB" id="W7IJZ9"/>
<keyword evidence="3" id="KW-1185">Reference proteome</keyword>
<comment type="caution">
    <text evidence="2">The sequence shown here is derived from an EMBL/GenBank/DDBJ whole genome shotgun (WGS) entry which is preliminary data.</text>
</comment>
<evidence type="ECO:0000256" key="1">
    <source>
        <dbReference type="ARBA" id="ARBA00022801"/>
    </source>
</evidence>
<evidence type="ECO:0000313" key="2">
    <source>
        <dbReference type="EMBL" id="EWC61175.1"/>
    </source>
</evidence>
<sequence length="259" mass="28132">MQNEFDRRGISVDQVGITGLRYPVAFDDGEVQQSAIADFTVTVRLQPERRGTHMSRMVALVHEHLQVLDPRRLPQVLKIGMDELEAPSIEITAGFSLTRTVTAPASHRESITVHDVAIIASLDDASCAVTSAVRSEVTSLCPCSKTISDYGAHNQRSQITLAVQGTADDPYPLPARTALDLLDGTGSAPVIPLVKRSDERVLTMQAYDHPAFVEDMAREVAGACRSRGLAHEVRVRNFESIHSHDAVATINGGASRGWL</sequence>
<dbReference type="GO" id="GO:0003934">
    <property type="term" value="F:GTP cyclohydrolase I activity"/>
    <property type="evidence" value="ECO:0007669"/>
    <property type="project" value="UniProtKB-EC"/>
</dbReference>
<organism evidence="2 3">
    <name type="scientific">Actinokineospora spheciospongiae</name>
    <dbReference type="NCBI Taxonomy" id="909613"/>
    <lineage>
        <taxon>Bacteria</taxon>
        <taxon>Bacillati</taxon>
        <taxon>Actinomycetota</taxon>
        <taxon>Actinomycetes</taxon>
        <taxon>Pseudonocardiales</taxon>
        <taxon>Pseudonocardiaceae</taxon>
        <taxon>Actinokineospora</taxon>
    </lineage>
</organism>
<protein>
    <submittedName>
        <fullName evidence="2">GTP cyclohydrolase I type 2</fullName>
        <ecNumber evidence="2">3.5.4.16</ecNumber>
    </submittedName>
</protein>
<dbReference type="Gene3D" id="3.10.270.10">
    <property type="entry name" value="Urate Oxidase"/>
    <property type="match status" value="1"/>
</dbReference>
<dbReference type="Proteomes" id="UP000019277">
    <property type="component" value="Unassembled WGS sequence"/>
</dbReference>
<dbReference type="PANTHER" id="PTHR36445:SF1">
    <property type="entry name" value="GTP CYCLOHYDROLASE MPTA"/>
    <property type="match status" value="1"/>
</dbReference>